<name>A0A6A3KUY5_9STRA</name>
<protein>
    <submittedName>
        <fullName evidence="1">Uncharacterized protein</fullName>
    </submittedName>
</protein>
<dbReference type="EMBL" id="QXFU01001151">
    <property type="protein sequence ID" value="KAE9009328.1"/>
    <property type="molecule type" value="Genomic_DNA"/>
</dbReference>
<dbReference type="Proteomes" id="UP000435112">
    <property type="component" value="Unassembled WGS sequence"/>
</dbReference>
<comment type="caution">
    <text evidence="1">The sequence shown here is derived from an EMBL/GenBank/DDBJ whole genome shotgun (WGS) entry which is preliminary data.</text>
</comment>
<dbReference type="AlphaFoldDB" id="A0A6A3KUY5"/>
<sequence>MRSGVRLAARDNLNQRQKIASLEACTLMGVNHAKLNVFQAFMHKLIQLRSAHHVSPADKVAF</sequence>
<accession>A0A6A3KUY5</accession>
<gene>
    <name evidence="1" type="ORF">PR002_g15645</name>
</gene>
<organism evidence="1 2">
    <name type="scientific">Phytophthora rubi</name>
    <dbReference type="NCBI Taxonomy" id="129364"/>
    <lineage>
        <taxon>Eukaryota</taxon>
        <taxon>Sar</taxon>
        <taxon>Stramenopiles</taxon>
        <taxon>Oomycota</taxon>
        <taxon>Peronosporomycetes</taxon>
        <taxon>Peronosporales</taxon>
        <taxon>Peronosporaceae</taxon>
        <taxon>Phytophthora</taxon>
    </lineage>
</organism>
<evidence type="ECO:0000313" key="1">
    <source>
        <dbReference type="EMBL" id="KAE9009328.1"/>
    </source>
</evidence>
<proteinExistence type="predicted"/>
<evidence type="ECO:0000313" key="2">
    <source>
        <dbReference type="Proteomes" id="UP000435112"/>
    </source>
</evidence>
<reference evidence="1 2" key="1">
    <citation type="submission" date="2018-09" db="EMBL/GenBank/DDBJ databases">
        <title>Genomic investigation of the strawberry pathogen Phytophthora fragariae indicates pathogenicity is determined by transcriptional variation in three key races.</title>
        <authorList>
            <person name="Adams T.M."/>
            <person name="Armitage A.D."/>
            <person name="Sobczyk M.K."/>
            <person name="Bates H.J."/>
            <person name="Dunwell J.M."/>
            <person name="Nellist C.F."/>
            <person name="Harrison R.J."/>
        </authorList>
    </citation>
    <scope>NUCLEOTIDE SEQUENCE [LARGE SCALE GENOMIC DNA]</scope>
    <source>
        <strain evidence="1 2">SCRP324</strain>
    </source>
</reference>